<reference evidence="4 5" key="1">
    <citation type="submission" date="2021-05" db="EMBL/GenBank/DDBJ databases">
        <title>Kineosporia and Streptomyces sp. nov. two new marine actinobacteria isolated from Coral.</title>
        <authorList>
            <person name="Buangrab K."/>
            <person name="Sutthacheep M."/>
            <person name="Yeemin T."/>
            <person name="Harunari E."/>
            <person name="Igarashi Y."/>
            <person name="Kanchanasin P."/>
            <person name="Tanasupawat S."/>
            <person name="Phongsopitanun W."/>
        </authorList>
    </citation>
    <scope>NUCLEOTIDE SEQUENCE [LARGE SCALE GENOMIC DNA]</scope>
    <source>
        <strain evidence="4 5">J2-2</strain>
    </source>
</reference>
<dbReference type="SUPFAM" id="SSF56300">
    <property type="entry name" value="Metallo-dependent phosphatases"/>
    <property type="match status" value="1"/>
</dbReference>
<evidence type="ECO:0000313" key="5">
    <source>
        <dbReference type="Proteomes" id="UP001197247"/>
    </source>
</evidence>
<dbReference type="InterPro" id="IPR011152">
    <property type="entry name" value="Pesterase_MJ0912"/>
</dbReference>
<name>A0ABS5TN56_9ACTN</name>
<proteinExistence type="inferred from homology"/>
<feature type="domain" description="Calcineurin-like phosphoesterase" evidence="3">
    <location>
        <begin position="1"/>
        <end position="190"/>
    </location>
</feature>
<comment type="similarity">
    <text evidence="1">Belongs to the metallophosphoesterase superfamily. YfcE family.</text>
</comment>
<dbReference type="PANTHER" id="PTHR42850:SF2">
    <property type="entry name" value="BLL5683 PROTEIN"/>
    <property type="match status" value="1"/>
</dbReference>
<dbReference type="RefSeq" id="WP_214157300.1">
    <property type="nucleotide sequence ID" value="NZ_JAHBAY010000007.1"/>
</dbReference>
<evidence type="ECO:0000256" key="1">
    <source>
        <dbReference type="ARBA" id="ARBA00008950"/>
    </source>
</evidence>
<dbReference type="Gene3D" id="3.60.21.10">
    <property type="match status" value="1"/>
</dbReference>
<dbReference type="PIRSF" id="PIRSF000883">
    <property type="entry name" value="Pesterase_MJ0912"/>
    <property type="match status" value="1"/>
</dbReference>
<evidence type="ECO:0000313" key="4">
    <source>
        <dbReference type="EMBL" id="MBT0771024.1"/>
    </source>
</evidence>
<dbReference type="InterPro" id="IPR024654">
    <property type="entry name" value="Calcineurin-like_PHP_lpxH"/>
</dbReference>
<organism evidence="4 5">
    <name type="scientific">Kineosporia corallincola</name>
    <dbReference type="NCBI Taxonomy" id="2835133"/>
    <lineage>
        <taxon>Bacteria</taxon>
        <taxon>Bacillati</taxon>
        <taxon>Actinomycetota</taxon>
        <taxon>Actinomycetes</taxon>
        <taxon>Kineosporiales</taxon>
        <taxon>Kineosporiaceae</taxon>
        <taxon>Kineosporia</taxon>
    </lineage>
</organism>
<protein>
    <submittedName>
        <fullName evidence="4">Metallophosphoesterase family protein</fullName>
    </submittedName>
</protein>
<dbReference type="PANTHER" id="PTHR42850">
    <property type="entry name" value="METALLOPHOSPHOESTERASE"/>
    <property type="match status" value="1"/>
</dbReference>
<dbReference type="Proteomes" id="UP001197247">
    <property type="component" value="Unassembled WGS sequence"/>
</dbReference>
<dbReference type="InterPro" id="IPR029052">
    <property type="entry name" value="Metallo-depent_PP-like"/>
</dbReference>
<sequence length="257" mass="27761">MRVAVLADIHGHLPALEAVLRDAERAGVDAYVINGDFLAGPLPGPTLERLVALGDRAVLVHGNCEREVLEAADGRPEQNQEQNPEQPGARAVAEYVAAALDERQRNLIRDLPLSVRLEVDGLGPVRFCHASVRSDVEMVLVDSPMTVFSEAFAGCDEPTVVLGHTHMPFDRLADRRRFVNPGSVGMPYGPGPGAHWALLGPSVQLRRSDYDVQDAARLFETEAPGYPDLAAFIAENVLTVPSDAEALAVFTEMAARL</sequence>
<gene>
    <name evidence="4" type="ORF">KIH74_18945</name>
</gene>
<accession>A0ABS5TN56</accession>
<feature type="compositionally biased region" description="Low complexity" evidence="2">
    <location>
        <begin position="79"/>
        <end position="89"/>
    </location>
</feature>
<dbReference type="InterPro" id="IPR050126">
    <property type="entry name" value="Ap4A_hydrolase"/>
</dbReference>
<comment type="caution">
    <text evidence="4">The sequence shown here is derived from an EMBL/GenBank/DDBJ whole genome shotgun (WGS) entry which is preliminary data.</text>
</comment>
<evidence type="ECO:0000256" key="2">
    <source>
        <dbReference type="SAM" id="MobiDB-lite"/>
    </source>
</evidence>
<dbReference type="EMBL" id="JAHBAY010000007">
    <property type="protein sequence ID" value="MBT0771024.1"/>
    <property type="molecule type" value="Genomic_DNA"/>
</dbReference>
<dbReference type="Pfam" id="PF12850">
    <property type="entry name" value="Metallophos_2"/>
    <property type="match status" value="1"/>
</dbReference>
<keyword evidence="5" id="KW-1185">Reference proteome</keyword>
<evidence type="ECO:0000259" key="3">
    <source>
        <dbReference type="Pfam" id="PF12850"/>
    </source>
</evidence>
<feature type="region of interest" description="Disordered" evidence="2">
    <location>
        <begin position="70"/>
        <end position="89"/>
    </location>
</feature>